<name>A0ABP9A0I9_9FLAO</name>
<evidence type="ECO:0000313" key="3">
    <source>
        <dbReference type="Proteomes" id="UP001500141"/>
    </source>
</evidence>
<evidence type="ECO:0000259" key="1">
    <source>
        <dbReference type="Pfam" id="PF03865"/>
    </source>
</evidence>
<feature type="domain" description="Haemolysin activator HlyB C-terminal" evidence="1">
    <location>
        <begin position="365"/>
        <end position="470"/>
    </location>
</feature>
<reference evidence="3" key="1">
    <citation type="journal article" date="2019" name="Int. J. Syst. Evol. Microbiol.">
        <title>The Global Catalogue of Microorganisms (GCM) 10K type strain sequencing project: providing services to taxonomists for standard genome sequencing and annotation.</title>
        <authorList>
            <consortium name="The Broad Institute Genomics Platform"/>
            <consortium name="The Broad Institute Genome Sequencing Center for Infectious Disease"/>
            <person name="Wu L."/>
            <person name="Ma J."/>
        </authorList>
    </citation>
    <scope>NUCLEOTIDE SEQUENCE [LARGE SCALE GENOMIC DNA]</scope>
    <source>
        <strain evidence="3">JCM 18198</strain>
    </source>
</reference>
<gene>
    <name evidence="2" type="ORF">GCM10023230_22260</name>
</gene>
<dbReference type="InterPro" id="IPR005565">
    <property type="entry name" value="Hemolysn_activator_HlyB_C"/>
</dbReference>
<dbReference type="Gene3D" id="2.40.160.50">
    <property type="entry name" value="membrane protein fhac: a member of the omp85/tpsb transporter family"/>
    <property type="match status" value="1"/>
</dbReference>
<dbReference type="Pfam" id="PF03865">
    <property type="entry name" value="ShlB"/>
    <property type="match status" value="1"/>
</dbReference>
<protein>
    <submittedName>
        <fullName evidence="2">Membrane protein</fullName>
    </submittedName>
</protein>
<accession>A0ABP9A0I9</accession>
<dbReference type="EMBL" id="BAABIP010000018">
    <property type="protein sequence ID" value="GAA4771521.1"/>
    <property type="molecule type" value="Genomic_DNA"/>
</dbReference>
<keyword evidence="3" id="KW-1185">Reference proteome</keyword>
<evidence type="ECO:0000313" key="2">
    <source>
        <dbReference type="EMBL" id="GAA4771521.1"/>
    </source>
</evidence>
<proteinExistence type="predicted"/>
<organism evidence="2 3">
    <name type="scientific">Flavobacterium hankyongi</name>
    <dbReference type="NCBI Taxonomy" id="1176532"/>
    <lineage>
        <taxon>Bacteria</taxon>
        <taxon>Pseudomonadati</taxon>
        <taxon>Bacteroidota</taxon>
        <taxon>Flavobacteriia</taxon>
        <taxon>Flavobacteriales</taxon>
        <taxon>Flavobacteriaceae</taxon>
        <taxon>Flavobacterium</taxon>
    </lineage>
</organism>
<dbReference type="RefSeq" id="WP_264544599.1">
    <property type="nucleotide sequence ID" value="NZ_BAABIP010000018.1"/>
</dbReference>
<comment type="caution">
    <text evidence="2">The sequence shown here is derived from an EMBL/GenBank/DDBJ whole genome shotgun (WGS) entry which is preliminary data.</text>
</comment>
<sequence length="508" mass="58626">MKSILDEEQKFITKISQIGFLEASLENIKKINDSTFSSIASLNQFTKYSIIYIGIDLRNENPKIFEENKDTIKIKSNEVESYMNSILYKFEKAGFPLVKIRLKNHKQINNHLYSELEVKNEKKRTLDGIVINGYDKFPKSHLKNVLRLYRNKTFNQENLEKLNADFNKFKFVKQTKYPEILFTKDSTKVYVYLEKNKANSFDGFIGFTNDDTKQKLVINGYLDIKFQNLLNGGEKINIFWKSDGKNQKTFNASTELPYLFKSPLGLKAQLYIFKQDSIFQNTQTNLDLGYYFNYNTRTYIGYQEAESSNIQNTVSSNLSDFSNVFYTASLEYINNDINSILFPNKTLLNIKFGTGKRETSKFNDSQYFAKIDASHNFYLNQKNSVNLKSQNAYLKSNNYLINELFRFGGINSIRGFNENSLQGNLFGSLLLEYRYLAAQNLYIHTITDYGYLQDKATNKNNSLLGLGVGLGLLNKNGLLKIVYANGSTNNNNIELKNTVIQVSINTFF</sequence>
<dbReference type="Proteomes" id="UP001500141">
    <property type="component" value="Unassembled WGS sequence"/>
</dbReference>